<organism evidence="2 3">
    <name type="scientific">Capsaspora owczarzaki (strain ATCC 30864)</name>
    <dbReference type="NCBI Taxonomy" id="595528"/>
    <lineage>
        <taxon>Eukaryota</taxon>
        <taxon>Filasterea</taxon>
        <taxon>Capsaspora</taxon>
    </lineage>
</organism>
<protein>
    <submittedName>
        <fullName evidence="2">Uncharacterized protein</fullName>
    </submittedName>
</protein>
<keyword evidence="1" id="KW-0812">Transmembrane</keyword>
<evidence type="ECO:0000313" key="2">
    <source>
        <dbReference type="EMBL" id="KJE97511.1"/>
    </source>
</evidence>
<gene>
    <name evidence="2" type="ORF">CAOG_010134</name>
</gene>
<evidence type="ECO:0000313" key="3">
    <source>
        <dbReference type="Proteomes" id="UP000008743"/>
    </source>
</evidence>
<keyword evidence="1" id="KW-1133">Transmembrane helix</keyword>
<dbReference type="EMBL" id="KE346374">
    <property type="protein sequence ID" value="KJE97510.1"/>
    <property type="molecule type" value="Genomic_DNA"/>
</dbReference>
<keyword evidence="3" id="KW-1185">Reference proteome</keyword>
<keyword evidence="1" id="KW-0472">Membrane</keyword>
<name>A0A0D2UR85_CAPO3</name>
<proteinExistence type="predicted"/>
<reference evidence="3" key="2">
    <citation type="submission" date="2011-02" db="EMBL/GenBank/DDBJ databases">
        <title>The Genome Sequence of Capsaspora owczarzaki ATCC 30864.</title>
        <authorList>
            <person name="Russ C."/>
            <person name="Cuomo C."/>
            <person name="Burger G."/>
            <person name="Gray M.W."/>
            <person name="Holland P.W.H."/>
            <person name="King N."/>
            <person name="Lang F.B.F."/>
            <person name="Roger A.J."/>
            <person name="Ruiz-Trillo I."/>
            <person name="Young S.K."/>
            <person name="Zeng Q."/>
            <person name="Gargeya S."/>
            <person name="Alvarado L."/>
            <person name="Berlin A."/>
            <person name="Chapman S.B."/>
            <person name="Chen Z."/>
            <person name="Freedman E."/>
            <person name="Gellesch M."/>
            <person name="Goldberg J."/>
            <person name="Griggs A."/>
            <person name="Gujja S."/>
            <person name="Heilman E."/>
            <person name="Heiman D."/>
            <person name="Howarth C."/>
            <person name="Mehta T."/>
            <person name="Neiman D."/>
            <person name="Pearson M."/>
            <person name="Roberts A."/>
            <person name="Saif S."/>
            <person name="Shea T."/>
            <person name="Shenoy N."/>
            <person name="Sisk P."/>
            <person name="Stolte C."/>
            <person name="Sykes S."/>
            <person name="White J."/>
            <person name="Yandava C."/>
            <person name="Haas B."/>
            <person name="Nusbaum C."/>
            <person name="Birren B."/>
        </authorList>
    </citation>
    <scope>NUCLEOTIDE SEQUENCE</scope>
    <source>
        <strain evidence="3">ATCC 30864</strain>
    </source>
</reference>
<dbReference type="AlphaFoldDB" id="A0A0D2UR85"/>
<dbReference type="EMBL" id="KE346374">
    <property type="protein sequence ID" value="KJE97511.1"/>
    <property type="molecule type" value="Genomic_DNA"/>
</dbReference>
<dbReference type="Proteomes" id="UP000008743">
    <property type="component" value="Unassembled WGS sequence"/>
</dbReference>
<sequence>MTILQRYHLPMPVKLLCLVHYTFLIQLLANSTLIFIVLPVCQAILSSPTSDVASLVDASLAFHHQLEFWIFIQFIPRRTLLHPFPLDFLCVYRSIDLNKKKKVETQTCVHVDLACHLS</sequence>
<accession>A0A0D2UR85</accession>
<evidence type="ECO:0000256" key="1">
    <source>
        <dbReference type="SAM" id="Phobius"/>
    </source>
</evidence>
<feature type="transmembrane region" description="Helical" evidence="1">
    <location>
        <begin position="21"/>
        <end position="45"/>
    </location>
</feature>
<reference evidence="2" key="1">
    <citation type="submission" date="2011-02" db="EMBL/GenBank/DDBJ databases">
        <title>The Genome Sequence of Capsaspora owczarzaki ATCC 30864.</title>
        <authorList>
            <consortium name="The Broad Institute Genome Sequencing Platform"/>
            <person name="Russ C."/>
            <person name="Cuomo C."/>
            <person name="Burger G."/>
            <person name="Gray M.W."/>
            <person name="Holland P.W.H."/>
            <person name="King N."/>
            <person name="Lang F.B.F."/>
            <person name="Roger A.J."/>
            <person name="Ruiz-Trillo I."/>
            <person name="Young S.K."/>
            <person name="Zeng Q."/>
            <person name="Gargeya S."/>
            <person name="Alvarado L."/>
            <person name="Berlin A."/>
            <person name="Chapman S.B."/>
            <person name="Chen Z."/>
            <person name="Freedman E."/>
            <person name="Gellesch M."/>
            <person name="Goldberg J."/>
            <person name="Griggs A."/>
            <person name="Gujja S."/>
            <person name="Heilman E."/>
            <person name="Heiman D."/>
            <person name="Howarth C."/>
            <person name="Mehta T."/>
            <person name="Neiman D."/>
            <person name="Pearson M."/>
            <person name="Roberts A."/>
            <person name="Saif S."/>
            <person name="Shea T."/>
            <person name="Shenoy N."/>
            <person name="Sisk P."/>
            <person name="Stolte C."/>
            <person name="Sykes S."/>
            <person name="White J."/>
            <person name="Yandava C."/>
            <person name="Haas B."/>
            <person name="Nusbaum C."/>
            <person name="Birren B."/>
        </authorList>
    </citation>
    <scope>NUCLEOTIDE SEQUENCE</scope>
    <source>
        <strain evidence="2">ATCC 30864</strain>
    </source>
</reference>
<dbReference type="InParanoid" id="A0A0D2UR85"/>